<dbReference type="SUPFAM" id="SSF140931">
    <property type="entry name" value="Fic-like"/>
    <property type="match status" value="1"/>
</dbReference>
<dbReference type="AlphaFoldDB" id="A0A2W6N8C8"/>
<evidence type="ECO:0000313" key="4">
    <source>
        <dbReference type="EMBL" id="PZT52172.1"/>
    </source>
</evidence>
<sequence>MRHIYKIYHEKSNSELKEVYQQRFNYDSTVQLGLHIKPMSQPNKYELYYVPTNQLLNLINDIHFVSNEFQKTFEKIPQVAQNQFINECLVEELFNTNDLEGIRSSREEIARSTREIQLKVNTKKRFESMIKSYMGLLSNEIKFPRTPEDIRKIYDNITNGEIDQKELPDGDIFRKETTFVQKKSGSGKIIHQGITPEKDVITAIEQLINFMNNQKEIPLIIRVAIGHYFYGYIHPFYDGNGRTSRFISSLYLSDVLGEICTLSLSRGCNTYRNKYLEAFEITNSIRSCGEMNYFIECFLEIILSTLNQMHGELKEKNQLLNLANDKLLEEPLLKEKDLLFRNTMFVLAQNLFFDSGNGLTIKDLAEISGKSELTMRKITSKLLELALIEKRGERPAYYHIRSKYFEG</sequence>
<dbReference type="InterPro" id="IPR003812">
    <property type="entry name" value="Fido"/>
</dbReference>
<feature type="domain" description="Fido" evidence="3">
    <location>
        <begin position="145"/>
        <end position="300"/>
    </location>
</feature>
<protein>
    <recommendedName>
        <fullName evidence="3">Fido domain-containing protein</fullName>
    </recommendedName>
</protein>
<evidence type="ECO:0000256" key="2">
    <source>
        <dbReference type="PIRSR" id="PIRSR640198-2"/>
    </source>
</evidence>
<comment type="caution">
    <text evidence="4">The sequence shown here is derived from an EMBL/GenBank/DDBJ whole genome shotgun (WGS) entry which is preliminary data.</text>
</comment>
<feature type="active site" evidence="1">
    <location>
        <position position="234"/>
    </location>
</feature>
<evidence type="ECO:0000313" key="5">
    <source>
        <dbReference type="Proteomes" id="UP000249204"/>
    </source>
</evidence>
<dbReference type="RefSeq" id="WP_111273568.1">
    <property type="nucleotide sequence ID" value="NZ_QKWW01000121.1"/>
</dbReference>
<keyword evidence="2" id="KW-0547">Nucleotide-binding</keyword>
<name>A0A2W6N8C8_9BACL</name>
<dbReference type="InterPro" id="IPR040198">
    <property type="entry name" value="Fido_containing"/>
</dbReference>
<dbReference type="InterPro" id="IPR036597">
    <property type="entry name" value="Fido-like_dom_sf"/>
</dbReference>
<evidence type="ECO:0000256" key="1">
    <source>
        <dbReference type="PIRSR" id="PIRSR640198-1"/>
    </source>
</evidence>
<dbReference type="Gene3D" id="1.10.3290.10">
    <property type="entry name" value="Fido-like domain"/>
    <property type="match status" value="1"/>
</dbReference>
<dbReference type="PANTHER" id="PTHR13504:SF40">
    <property type="entry name" value="FIDO DOMAIN-CONTAINING PROTEIN"/>
    <property type="match status" value="1"/>
</dbReference>
<gene>
    <name evidence="4" type="ORF">DN757_28655</name>
</gene>
<dbReference type="PROSITE" id="PS51459">
    <property type="entry name" value="FIDO"/>
    <property type="match status" value="1"/>
</dbReference>
<dbReference type="Pfam" id="PF02661">
    <property type="entry name" value="Fic"/>
    <property type="match status" value="1"/>
</dbReference>
<reference evidence="4 5" key="1">
    <citation type="submission" date="2018-06" db="EMBL/GenBank/DDBJ databases">
        <title>Isolation of heavy metals resistant Paenibacillus silvae NC2 from Gold-Copper mine in ZiJin, China.</title>
        <authorList>
            <person name="Xu J."/>
            <person name="Mazhar H.S."/>
            <person name="Rensing C."/>
        </authorList>
    </citation>
    <scope>NUCLEOTIDE SEQUENCE [LARGE SCALE GENOMIC DNA]</scope>
    <source>
        <strain evidence="4 5">NC2</strain>
    </source>
</reference>
<proteinExistence type="predicted"/>
<feature type="binding site" evidence="2">
    <location>
        <begin position="238"/>
        <end position="245"/>
    </location>
    <ligand>
        <name>ATP</name>
        <dbReference type="ChEBI" id="CHEBI:30616"/>
    </ligand>
</feature>
<accession>A0A2W6N8C8</accession>
<dbReference type="GO" id="GO:0005524">
    <property type="term" value="F:ATP binding"/>
    <property type="evidence" value="ECO:0007669"/>
    <property type="project" value="UniProtKB-KW"/>
</dbReference>
<dbReference type="Proteomes" id="UP000249204">
    <property type="component" value="Unassembled WGS sequence"/>
</dbReference>
<organism evidence="4 5">
    <name type="scientific">Paenibacillus silvae</name>
    <dbReference type="NCBI Taxonomy" id="1325358"/>
    <lineage>
        <taxon>Bacteria</taxon>
        <taxon>Bacillati</taxon>
        <taxon>Bacillota</taxon>
        <taxon>Bacilli</taxon>
        <taxon>Bacillales</taxon>
        <taxon>Paenibacillaceae</taxon>
        <taxon>Paenibacillus</taxon>
    </lineage>
</organism>
<evidence type="ECO:0000259" key="3">
    <source>
        <dbReference type="PROSITE" id="PS51459"/>
    </source>
</evidence>
<dbReference type="PANTHER" id="PTHR13504">
    <property type="entry name" value="FIDO DOMAIN-CONTAINING PROTEIN DDB_G0283145"/>
    <property type="match status" value="1"/>
</dbReference>
<keyword evidence="2" id="KW-0067">ATP-binding</keyword>
<dbReference type="EMBL" id="QKWW01000121">
    <property type="protein sequence ID" value="PZT52172.1"/>
    <property type="molecule type" value="Genomic_DNA"/>
</dbReference>